<evidence type="ECO:0000313" key="4">
    <source>
        <dbReference type="EMBL" id="KAF2269536.1"/>
    </source>
</evidence>
<dbReference type="AlphaFoldDB" id="A0A9P4NAD4"/>
<dbReference type="Gene3D" id="3.40.30.10">
    <property type="entry name" value="Glutaredoxin"/>
    <property type="match status" value="1"/>
</dbReference>
<dbReference type="PROSITE" id="PS50404">
    <property type="entry name" value="GST_NTER"/>
    <property type="match status" value="1"/>
</dbReference>
<organism evidence="4 5">
    <name type="scientific">Lojkania enalia</name>
    <dbReference type="NCBI Taxonomy" id="147567"/>
    <lineage>
        <taxon>Eukaryota</taxon>
        <taxon>Fungi</taxon>
        <taxon>Dikarya</taxon>
        <taxon>Ascomycota</taxon>
        <taxon>Pezizomycotina</taxon>
        <taxon>Dothideomycetes</taxon>
        <taxon>Pleosporomycetidae</taxon>
        <taxon>Pleosporales</taxon>
        <taxon>Pleosporales incertae sedis</taxon>
        <taxon>Lojkania</taxon>
    </lineage>
</organism>
<dbReference type="InterPro" id="IPR040079">
    <property type="entry name" value="Glutathione_S-Trfase"/>
</dbReference>
<dbReference type="InterPro" id="IPR036249">
    <property type="entry name" value="Thioredoxin-like_sf"/>
</dbReference>
<dbReference type="InterPro" id="IPR004045">
    <property type="entry name" value="Glutathione_S-Trfase_N"/>
</dbReference>
<accession>A0A9P4NAD4</accession>
<dbReference type="InterPro" id="IPR010987">
    <property type="entry name" value="Glutathione-S-Trfase_C-like"/>
</dbReference>
<feature type="domain" description="GST N-terminal" evidence="2">
    <location>
        <begin position="3"/>
        <end position="89"/>
    </location>
</feature>
<dbReference type="Proteomes" id="UP000800093">
    <property type="component" value="Unassembled WGS sequence"/>
</dbReference>
<protein>
    <submittedName>
        <fullName evidence="4">Glutathione S-transferase</fullName>
    </submittedName>
</protein>
<dbReference type="Gene3D" id="1.20.1050.10">
    <property type="match status" value="1"/>
</dbReference>
<dbReference type="PANTHER" id="PTHR44051:SF9">
    <property type="entry name" value="GLUTATHIONE S-TRANSFERASE 1"/>
    <property type="match status" value="1"/>
</dbReference>
<dbReference type="EMBL" id="ML986582">
    <property type="protein sequence ID" value="KAF2269536.1"/>
    <property type="molecule type" value="Genomic_DNA"/>
</dbReference>
<gene>
    <name evidence="4" type="ORF">CC78DRAFT_487224</name>
</gene>
<dbReference type="SFLD" id="SFLDG01150">
    <property type="entry name" value="Main.1:_Beta-like"/>
    <property type="match status" value="1"/>
</dbReference>
<dbReference type="SUPFAM" id="SSF52833">
    <property type="entry name" value="Thioredoxin-like"/>
    <property type="match status" value="1"/>
</dbReference>
<sequence length="245" mass="27413">MTSPSLTLHHLQCSQAERIPWLLEELGLPYDLKPYKRAPIFGPPELKAVHPLGASPVLEDATSDPSSPLILAESGAIADYIIYKYGNGRLALAPSHANYADYLYWFHFANGNLQPAVMRCMTAKSLASPDNPRVKMAEDHLQTVFSHVNERLKKNTWLAGDEFTAADIMSLFCFTTMRKFMPADLTNYPGIVAWVRRCADRPAYQAAMKKGDPELDIGDLVNERPPEMFEALKMMISQQAQAQNN</sequence>
<dbReference type="OrthoDB" id="2309723at2759"/>
<dbReference type="Pfam" id="PF00043">
    <property type="entry name" value="GST_C"/>
    <property type="match status" value="1"/>
</dbReference>
<evidence type="ECO:0000313" key="5">
    <source>
        <dbReference type="Proteomes" id="UP000800093"/>
    </source>
</evidence>
<dbReference type="InterPro" id="IPR036282">
    <property type="entry name" value="Glutathione-S-Trfase_C_sf"/>
</dbReference>
<comment type="caution">
    <text evidence="4">The sequence shown here is derived from an EMBL/GenBank/DDBJ whole genome shotgun (WGS) entry which is preliminary data.</text>
</comment>
<comment type="similarity">
    <text evidence="1">Belongs to the GST superfamily.</text>
</comment>
<dbReference type="PROSITE" id="PS50405">
    <property type="entry name" value="GST_CTER"/>
    <property type="match status" value="1"/>
</dbReference>
<evidence type="ECO:0000259" key="3">
    <source>
        <dbReference type="PROSITE" id="PS50405"/>
    </source>
</evidence>
<dbReference type="SFLD" id="SFLDS00019">
    <property type="entry name" value="Glutathione_Transferase_(cytos"/>
    <property type="match status" value="1"/>
</dbReference>
<keyword evidence="5" id="KW-1185">Reference proteome</keyword>
<dbReference type="CDD" id="cd03046">
    <property type="entry name" value="GST_N_GTT1_like"/>
    <property type="match status" value="1"/>
</dbReference>
<evidence type="ECO:0000256" key="1">
    <source>
        <dbReference type="ARBA" id="ARBA00007409"/>
    </source>
</evidence>
<reference evidence="5" key="1">
    <citation type="journal article" date="2020" name="Stud. Mycol.">
        <title>101 Dothideomycetes genomes: A test case for predicting lifestyles and emergence of pathogens.</title>
        <authorList>
            <person name="Haridas S."/>
            <person name="Albert R."/>
            <person name="Binder M."/>
            <person name="Bloem J."/>
            <person name="LaButti K."/>
            <person name="Salamov A."/>
            <person name="Andreopoulos B."/>
            <person name="Baker S."/>
            <person name="Barry K."/>
            <person name="Bills G."/>
            <person name="Bluhm B."/>
            <person name="Cannon C."/>
            <person name="Castanera R."/>
            <person name="Culley D."/>
            <person name="Daum C."/>
            <person name="Ezra D."/>
            <person name="Gonzalez J."/>
            <person name="Henrissat B."/>
            <person name="Kuo A."/>
            <person name="Liang C."/>
            <person name="Lipzen A."/>
            <person name="Lutzoni F."/>
            <person name="Magnuson J."/>
            <person name="Mondo S."/>
            <person name="Nolan M."/>
            <person name="Ohm R."/>
            <person name="Pangilinan J."/>
            <person name="Park H.-J."/>
            <person name="Ramirez L."/>
            <person name="Alfaro M."/>
            <person name="Sun H."/>
            <person name="Tritt A."/>
            <person name="Yoshinaga Y."/>
            <person name="Zwiers L.-H."/>
            <person name="Turgeon B."/>
            <person name="Goodwin S."/>
            <person name="Spatafora J."/>
            <person name="Crous P."/>
            <person name="Grigoriev I."/>
        </authorList>
    </citation>
    <scope>NUCLEOTIDE SEQUENCE [LARGE SCALE GENOMIC DNA]</scope>
    <source>
        <strain evidence="5">CBS 304.66</strain>
    </source>
</reference>
<proteinExistence type="inferred from homology"/>
<feature type="domain" description="GST C-terminal" evidence="3">
    <location>
        <begin position="95"/>
        <end position="217"/>
    </location>
</feature>
<dbReference type="Pfam" id="PF13409">
    <property type="entry name" value="GST_N_2"/>
    <property type="match status" value="1"/>
</dbReference>
<name>A0A9P4NAD4_9PLEO</name>
<dbReference type="SUPFAM" id="SSF47616">
    <property type="entry name" value="GST C-terminal domain-like"/>
    <property type="match status" value="1"/>
</dbReference>
<evidence type="ECO:0000259" key="2">
    <source>
        <dbReference type="PROSITE" id="PS50404"/>
    </source>
</evidence>
<dbReference type="SFLD" id="SFLDG00358">
    <property type="entry name" value="Main_(cytGST)"/>
    <property type="match status" value="1"/>
</dbReference>
<dbReference type="InterPro" id="IPR004046">
    <property type="entry name" value="GST_C"/>
</dbReference>
<dbReference type="PANTHER" id="PTHR44051">
    <property type="entry name" value="GLUTATHIONE S-TRANSFERASE-RELATED"/>
    <property type="match status" value="1"/>
</dbReference>